<feature type="domain" description="Peptidase A1" evidence="3">
    <location>
        <begin position="36"/>
        <end position="385"/>
    </location>
</feature>
<organism evidence="4 5">
    <name type="scientific">Lepraria finkii</name>
    <dbReference type="NCBI Taxonomy" id="1340010"/>
    <lineage>
        <taxon>Eukaryota</taxon>
        <taxon>Fungi</taxon>
        <taxon>Dikarya</taxon>
        <taxon>Ascomycota</taxon>
        <taxon>Pezizomycotina</taxon>
        <taxon>Lecanoromycetes</taxon>
        <taxon>OSLEUM clade</taxon>
        <taxon>Lecanoromycetidae</taxon>
        <taxon>Lecanorales</taxon>
        <taxon>Lecanorineae</taxon>
        <taxon>Stereocaulaceae</taxon>
        <taxon>Lepraria</taxon>
    </lineage>
</organism>
<gene>
    <name evidence="4" type="ORF">ABVK25_009939</name>
</gene>
<name>A0ABR4AVZ7_9LECA</name>
<dbReference type="EMBL" id="JBHFEH010000057">
    <property type="protein sequence ID" value="KAL2049844.1"/>
    <property type="molecule type" value="Genomic_DNA"/>
</dbReference>
<evidence type="ECO:0000256" key="2">
    <source>
        <dbReference type="SAM" id="Phobius"/>
    </source>
</evidence>
<evidence type="ECO:0000313" key="5">
    <source>
        <dbReference type="Proteomes" id="UP001590951"/>
    </source>
</evidence>
<comment type="caution">
    <text evidence="4">The sequence shown here is derived from an EMBL/GenBank/DDBJ whole genome shotgun (WGS) entry which is preliminary data.</text>
</comment>
<comment type="similarity">
    <text evidence="1">Belongs to the peptidase A1 family.</text>
</comment>
<keyword evidence="2" id="KW-0812">Transmembrane</keyword>
<dbReference type="InterPro" id="IPR001461">
    <property type="entry name" value="Aspartic_peptidase_A1"/>
</dbReference>
<keyword evidence="2" id="KW-1133">Transmembrane helix</keyword>
<keyword evidence="5" id="KW-1185">Reference proteome</keyword>
<proteinExistence type="inferred from homology"/>
<dbReference type="InterPro" id="IPR021109">
    <property type="entry name" value="Peptidase_aspartic_dom_sf"/>
</dbReference>
<evidence type="ECO:0000256" key="1">
    <source>
        <dbReference type="ARBA" id="ARBA00007447"/>
    </source>
</evidence>
<evidence type="ECO:0000313" key="4">
    <source>
        <dbReference type="EMBL" id="KAL2049844.1"/>
    </source>
</evidence>
<dbReference type="PRINTS" id="PR00792">
    <property type="entry name" value="PEPSIN"/>
</dbReference>
<evidence type="ECO:0000259" key="3">
    <source>
        <dbReference type="PROSITE" id="PS51767"/>
    </source>
</evidence>
<dbReference type="CDD" id="cd05471">
    <property type="entry name" value="pepsin_like"/>
    <property type="match status" value="1"/>
</dbReference>
<reference evidence="4 5" key="1">
    <citation type="submission" date="2024-09" db="EMBL/GenBank/DDBJ databases">
        <title>Rethinking Asexuality: The Enigmatic Case of Functional Sexual Genes in Lepraria (Stereocaulaceae).</title>
        <authorList>
            <person name="Doellman M."/>
            <person name="Sun Y."/>
            <person name="Barcenas-Pena A."/>
            <person name="Lumbsch H.T."/>
            <person name="Grewe F."/>
        </authorList>
    </citation>
    <scope>NUCLEOTIDE SEQUENCE [LARGE SCALE GENOMIC DNA]</scope>
    <source>
        <strain evidence="4 5">Grewe 0041</strain>
    </source>
</reference>
<dbReference type="PROSITE" id="PS51767">
    <property type="entry name" value="PEPTIDASE_A1"/>
    <property type="match status" value="1"/>
</dbReference>
<dbReference type="InterPro" id="IPR034164">
    <property type="entry name" value="Pepsin-like_dom"/>
</dbReference>
<protein>
    <recommendedName>
        <fullName evidence="3">Peptidase A1 domain-containing protein</fullName>
    </recommendedName>
</protein>
<accession>A0ABR4AVZ7</accession>
<dbReference type="InterPro" id="IPR033121">
    <property type="entry name" value="PEPTIDASE_A1"/>
</dbReference>
<dbReference type="SUPFAM" id="SSF50630">
    <property type="entry name" value="Acid proteases"/>
    <property type="match status" value="1"/>
</dbReference>
<dbReference type="PANTHER" id="PTHR47966:SF51">
    <property type="entry name" value="BETA-SITE APP-CLEAVING ENZYME, ISOFORM A-RELATED"/>
    <property type="match status" value="1"/>
</dbReference>
<dbReference type="Proteomes" id="UP001590951">
    <property type="component" value="Unassembled WGS sequence"/>
</dbReference>
<keyword evidence="2" id="KW-0472">Membrane</keyword>
<sequence length="595" mass="64529">MSIHDWLHPRATNTSHIQPFSFPPSQTWDGNDGSWSTFIIQIGTPPQTFRILPATNLDETWVPIPAGCNQTGAPRDCGNLRGADAFQVALSQGFNKNSSSTWVENGANNLLMEDNLDLGKSANGDYGFDTVELGNSPGGLSLEHQVVAGVATNNFWLGLFGLGPKPANFTAPVPSFMKNLADQSLIPSLSFGYTAGAKYRGPGWLGSLTLGGYDKARHMANNVSFDFDSNDSRSLTVGLQSITATRTLNGGVQPLQTGIFSVIDSSVPEIWLPTAACEVFASAFGLTYDSNTQRYLVNDTIHSSLQKLNSSVTFTIGPQATGGPSIAFELPYAAFDLQASFPIYPNTTNYFPIRRANNTQYTIGRTFLQEAYITVDYERSKFHVSQAAFSDSGSEDLVAIYPPSATDTSSFQPDDSKLGPAEIAGITLGAVAISILICGFAYFCIRRRRRRLPTKGQSCISLLEWNPEFSANDEKILTESEAAPGKDPISGTREIDFVSPLPPDKVELESTATGIANELPSLPSIRHELDGSQAANELRYQRNPVCELPADDNRSAASTRGLRTLFQTSWLHSGPSPRAPRKSTLQTSWLHFGLD</sequence>
<dbReference type="Pfam" id="PF00026">
    <property type="entry name" value="Asp"/>
    <property type="match status" value="1"/>
</dbReference>
<feature type="transmembrane region" description="Helical" evidence="2">
    <location>
        <begin position="423"/>
        <end position="445"/>
    </location>
</feature>
<dbReference type="Gene3D" id="2.40.70.10">
    <property type="entry name" value="Acid Proteases"/>
    <property type="match status" value="2"/>
</dbReference>
<dbReference type="PANTHER" id="PTHR47966">
    <property type="entry name" value="BETA-SITE APP-CLEAVING ENZYME, ISOFORM A-RELATED"/>
    <property type="match status" value="1"/>
</dbReference>